<keyword evidence="3" id="KW-1185">Reference proteome</keyword>
<feature type="domain" description="PDZ" evidence="1">
    <location>
        <begin position="92"/>
        <end position="171"/>
    </location>
</feature>
<dbReference type="OrthoDB" id="78824at2759"/>
<reference evidence="2 3" key="1">
    <citation type="submission" date="2014-04" db="EMBL/GenBank/DDBJ databases">
        <title>Genome evolution of avian class.</title>
        <authorList>
            <person name="Zhang G."/>
            <person name="Li C."/>
        </authorList>
    </citation>
    <scope>NUCLEOTIDE SEQUENCE [LARGE SCALE GENOMIC DNA]</scope>
    <source>
        <strain evidence="2">BGI_N323</strain>
    </source>
</reference>
<dbReference type="GO" id="GO:0043113">
    <property type="term" value="P:receptor clustering"/>
    <property type="evidence" value="ECO:0007669"/>
    <property type="project" value="TreeGrafter"/>
</dbReference>
<evidence type="ECO:0000259" key="1">
    <source>
        <dbReference type="PROSITE" id="PS50106"/>
    </source>
</evidence>
<dbReference type="GO" id="GO:0016323">
    <property type="term" value="C:basolateral plasma membrane"/>
    <property type="evidence" value="ECO:0007669"/>
    <property type="project" value="TreeGrafter"/>
</dbReference>
<dbReference type="InterPro" id="IPR001478">
    <property type="entry name" value="PDZ"/>
</dbReference>
<dbReference type="EMBL" id="KL325959">
    <property type="protein sequence ID" value="KFP56315.1"/>
    <property type="molecule type" value="Genomic_DNA"/>
</dbReference>
<dbReference type="PANTHER" id="PTHR23119">
    <property type="entry name" value="DISCS LARGE"/>
    <property type="match status" value="1"/>
</dbReference>
<organism evidence="2 3">
    <name type="scientific">Cathartes aura</name>
    <name type="common">Turkey vulture</name>
    <name type="synonym">Vultur aura</name>
    <dbReference type="NCBI Taxonomy" id="43455"/>
    <lineage>
        <taxon>Eukaryota</taxon>
        <taxon>Metazoa</taxon>
        <taxon>Chordata</taxon>
        <taxon>Craniata</taxon>
        <taxon>Vertebrata</taxon>
        <taxon>Euteleostomi</taxon>
        <taxon>Archelosauria</taxon>
        <taxon>Archosauria</taxon>
        <taxon>Dinosauria</taxon>
        <taxon>Saurischia</taxon>
        <taxon>Theropoda</taxon>
        <taxon>Coelurosauria</taxon>
        <taxon>Aves</taxon>
        <taxon>Neognathae</taxon>
        <taxon>Neoaves</taxon>
        <taxon>Telluraves</taxon>
        <taxon>Accipitrimorphae</taxon>
        <taxon>Accipitriformes</taxon>
        <taxon>Cathartidae</taxon>
        <taxon>Cathartes</taxon>
    </lineage>
</organism>
<accession>A0A091LHB0</accession>
<sequence>GNSGLGFSIAGGIDNPHIPDDPGIFITKIIPGGAAAMDGRLGPTVQCAVAGLSPHSSGVACCLPGLGQDGKPSEAEGPWCQPGAPSIRLSLTPHLPSHSPSGLGFSIAGGIGNQHIPGDNSIYITKIIEGGAAQKDGRLQIGDRLLAVNNTNLQDVRHEEAVAALKNTSDM</sequence>
<proteinExistence type="predicted"/>
<dbReference type="Gene3D" id="2.30.42.10">
    <property type="match status" value="2"/>
</dbReference>
<dbReference type="Pfam" id="PF00595">
    <property type="entry name" value="PDZ"/>
    <property type="match status" value="2"/>
</dbReference>
<name>A0A091LHB0_CATAU</name>
<dbReference type="SMART" id="SM00228">
    <property type="entry name" value="PDZ"/>
    <property type="match status" value="1"/>
</dbReference>
<dbReference type="GO" id="GO:0043005">
    <property type="term" value="C:neuron projection"/>
    <property type="evidence" value="ECO:0007669"/>
    <property type="project" value="TreeGrafter"/>
</dbReference>
<dbReference type="Proteomes" id="UP000053745">
    <property type="component" value="Unassembled WGS sequence"/>
</dbReference>
<dbReference type="GO" id="GO:0099072">
    <property type="term" value="P:regulation of postsynaptic membrane neurotransmitter receptor levels"/>
    <property type="evidence" value="ECO:0007669"/>
    <property type="project" value="TreeGrafter"/>
</dbReference>
<dbReference type="PROSITE" id="PS50106">
    <property type="entry name" value="PDZ"/>
    <property type="match status" value="2"/>
</dbReference>
<dbReference type="FunFam" id="2.30.42.10:FF:000004">
    <property type="entry name" value="Disks large homolog 4 isoform 2"/>
    <property type="match status" value="1"/>
</dbReference>
<feature type="non-terminal residue" evidence="2">
    <location>
        <position position="1"/>
    </location>
</feature>
<dbReference type="SUPFAM" id="SSF50156">
    <property type="entry name" value="PDZ domain-like"/>
    <property type="match status" value="2"/>
</dbReference>
<feature type="domain" description="PDZ" evidence="1">
    <location>
        <begin position="1"/>
        <end position="41"/>
    </location>
</feature>
<dbReference type="InterPro" id="IPR036034">
    <property type="entry name" value="PDZ_sf"/>
</dbReference>
<dbReference type="CDD" id="cd06724">
    <property type="entry name" value="PDZ2_Dlg1-2-4-like"/>
    <property type="match status" value="1"/>
</dbReference>
<dbReference type="GO" id="GO:0098609">
    <property type="term" value="P:cell-cell adhesion"/>
    <property type="evidence" value="ECO:0007669"/>
    <property type="project" value="TreeGrafter"/>
</dbReference>
<dbReference type="InterPro" id="IPR050614">
    <property type="entry name" value="Synaptic_Scaffolding_LAP-MAGUK"/>
</dbReference>
<evidence type="ECO:0000313" key="2">
    <source>
        <dbReference type="EMBL" id="KFP56315.1"/>
    </source>
</evidence>
<gene>
    <name evidence="2" type="ORF">N323_06350</name>
</gene>
<dbReference type="PANTHER" id="PTHR23119:SF28">
    <property type="entry name" value="DISKS LARGE HOMOLOG 3"/>
    <property type="match status" value="1"/>
</dbReference>
<protein>
    <submittedName>
        <fullName evidence="2">Disks large 3</fullName>
    </submittedName>
</protein>
<dbReference type="GO" id="GO:0097120">
    <property type="term" value="P:receptor localization to synapse"/>
    <property type="evidence" value="ECO:0007669"/>
    <property type="project" value="TreeGrafter"/>
</dbReference>
<dbReference type="GO" id="GO:0045197">
    <property type="term" value="P:establishment or maintenance of epithelial cell apical/basal polarity"/>
    <property type="evidence" value="ECO:0007669"/>
    <property type="project" value="TreeGrafter"/>
</dbReference>
<evidence type="ECO:0000313" key="3">
    <source>
        <dbReference type="Proteomes" id="UP000053745"/>
    </source>
</evidence>
<dbReference type="GO" id="GO:0098839">
    <property type="term" value="C:postsynaptic density membrane"/>
    <property type="evidence" value="ECO:0007669"/>
    <property type="project" value="TreeGrafter"/>
</dbReference>
<dbReference type="AlphaFoldDB" id="A0A091LHB0"/>
<dbReference type="GO" id="GO:0031594">
    <property type="term" value="C:neuromuscular junction"/>
    <property type="evidence" value="ECO:0007669"/>
    <property type="project" value="TreeGrafter"/>
</dbReference>
<feature type="non-terminal residue" evidence="2">
    <location>
        <position position="171"/>
    </location>
</feature>
<dbReference type="GO" id="GO:0019901">
    <property type="term" value="F:protein kinase binding"/>
    <property type="evidence" value="ECO:0007669"/>
    <property type="project" value="TreeGrafter"/>
</dbReference>
<dbReference type="GO" id="GO:0035255">
    <property type="term" value="F:ionotropic glutamate receptor binding"/>
    <property type="evidence" value="ECO:0007669"/>
    <property type="project" value="TreeGrafter"/>
</dbReference>
<dbReference type="GO" id="GO:0007268">
    <property type="term" value="P:chemical synaptic transmission"/>
    <property type="evidence" value="ECO:0007669"/>
    <property type="project" value="TreeGrafter"/>
</dbReference>